<evidence type="ECO:0000313" key="2">
    <source>
        <dbReference type="EMBL" id="CAK6974079.1"/>
    </source>
</evidence>
<organism evidence="2 3">
    <name type="scientific">Scomber scombrus</name>
    <name type="common">Atlantic mackerel</name>
    <name type="synonym">Scomber vernalis</name>
    <dbReference type="NCBI Taxonomy" id="13677"/>
    <lineage>
        <taxon>Eukaryota</taxon>
        <taxon>Metazoa</taxon>
        <taxon>Chordata</taxon>
        <taxon>Craniata</taxon>
        <taxon>Vertebrata</taxon>
        <taxon>Euteleostomi</taxon>
        <taxon>Actinopterygii</taxon>
        <taxon>Neopterygii</taxon>
        <taxon>Teleostei</taxon>
        <taxon>Neoteleostei</taxon>
        <taxon>Acanthomorphata</taxon>
        <taxon>Pelagiaria</taxon>
        <taxon>Scombriformes</taxon>
        <taxon>Scombridae</taxon>
        <taxon>Scomber</taxon>
    </lineage>
</organism>
<protein>
    <submittedName>
        <fullName evidence="2">Uncharacterized protein LOC108886743</fullName>
    </submittedName>
</protein>
<dbReference type="EMBL" id="CAWUFR010000248">
    <property type="protein sequence ID" value="CAK6974079.1"/>
    <property type="molecule type" value="Genomic_DNA"/>
</dbReference>
<evidence type="ECO:0000313" key="3">
    <source>
        <dbReference type="Proteomes" id="UP001314229"/>
    </source>
</evidence>
<gene>
    <name evidence="2" type="ORF">FSCOSCO3_A037426</name>
</gene>
<dbReference type="AlphaFoldDB" id="A0AAV1PQZ8"/>
<sequence length="206" mass="24117">MDRLYRRPVLQRELRVLNQKEDRDLQHKLDMLDKQHRYTCKMLQQRRDLLIKEVRRVAVVKVCEAKATIGIAMKEIGQRKNAETHFRGVHTSDGRRLFSSKNQSDDHGCEPVEPSRSISAPPPSVKTSSSVRHRRKVRSNLSLMQMKNIAAIDSISEKELARQQQKAREEVEQQRQFQREALRERVAAFIENLKDKSQIELLMQPP</sequence>
<dbReference type="Proteomes" id="UP001314229">
    <property type="component" value="Unassembled WGS sequence"/>
</dbReference>
<keyword evidence="3" id="KW-1185">Reference proteome</keyword>
<feature type="compositionally biased region" description="Basic and acidic residues" evidence="1">
    <location>
        <begin position="85"/>
        <end position="96"/>
    </location>
</feature>
<accession>A0AAV1PQZ8</accession>
<feature type="region of interest" description="Disordered" evidence="1">
    <location>
        <begin position="85"/>
        <end position="134"/>
    </location>
</feature>
<comment type="caution">
    <text evidence="2">The sequence shown here is derived from an EMBL/GenBank/DDBJ whole genome shotgun (WGS) entry which is preliminary data.</text>
</comment>
<name>A0AAV1PQZ8_SCOSC</name>
<reference evidence="2 3" key="1">
    <citation type="submission" date="2024-01" db="EMBL/GenBank/DDBJ databases">
        <authorList>
            <person name="Alioto T."/>
            <person name="Alioto T."/>
            <person name="Gomez Garrido J."/>
        </authorList>
    </citation>
    <scope>NUCLEOTIDE SEQUENCE [LARGE SCALE GENOMIC DNA]</scope>
</reference>
<evidence type="ECO:0000256" key="1">
    <source>
        <dbReference type="SAM" id="MobiDB-lite"/>
    </source>
</evidence>
<proteinExistence type="predicted"/>